<keyword evidence="1" id="KW-0238">DNA-binding</keyword>
<sequence length="164" mass="18943">MKRLEKSSRSVCSLTTFYLFSIRPEYAQAIFEGKKKFELRRGRGAGLEEGGIAVVYVSGRIKEIRGEFTIGRLRIGTPQEIWRYVKRKNPGGITPESWMFIKGSRSSVAIEIMNPRLYKVFLSLREIRRVYPDWSPPMGYIRLNPGDGVFQSFILPIRKLSFES</sequence>
<comment type="caution">
    <text evidence="1">The sequence shown here is derived from an EMBL/GenBank/DDBJ whole genome shotgun (WGS) entry which is preliminary data.</text>
</comment>
<organism evidence="1">
    <name type="scientific">Fervidicoccus fontis</name>
    <dbReference type="NCBI Taxonomy" id="683846"/>
    <lineage>
        <taxon>Archaea</taxon>
        <taxon>Thermoproteota</taxon>
        <taxon>Thermoprotei</taxon>
        <taxon>Fervidicoccales</taxon>
        <taxon>Fervidicoccaceae</taxon>
        <taxon>Fervidicoccus</taxon>
    </lineage>
</organism>
<dbReference type="Gene3D" id="2.30.130.30">
    <property type="entry name" value="Hypothetical protein"/>
    <property type="match status" value="1"/>
</dbReference>
<dbReference type="GO" id="GO:0003677">
    <property type="term" value="F:DNA binding"/>
    <property type="evidence" value="ECO:0007669"/>
    <property type="project" value="UniProtKB-KW"/>
</dbReference>
<dbReference type="AlphaFoldDB" id="A0A7C2UL58"/>
<dbReference type="EMBL" id="DSFE01000061">
    <property type="protein sequence ID" value="HEU97770.1"/>
    <property type="molecule type" value="Genomic_DNA"/>
</dbReference>
<dbReference type="SUPFAM" id="SSF88697">
    <property type="entry name" value="PUA domain-like"/>
    <property type="match status" value="1"/>
</dbReference>
<protein>
    <submittedName>
        <fullName evidence="1">DNA-binding protein</fullName>
    </submittedName>
</protein>
<gene>
    <name evidence="1" type="ORF">ENO36_02810</name>
</gene>
<dbReference type="Proteomes" id="UP000885664">
    <property type="component" value="Unassembled WGS sequence"/>
</dbReference>
<proteinExistence type="predicted"/>
<evidence type="ECO:0000313" key="1">
    <source>
        <dbReference type="EMBL" id="HEU97770.1"/>
    </source>
</evidence>
<dbReference type="InterPro" id="IPR015947">
    <property type="entry name" value="PUA-like_sf"/>
</dbReference>
<name>A0A7C2UL58_9CREN</name>
<reference evidence="1" key="1">
    <citation type="journal article" date="2020" name="mSystems">
        <title>Genome- and Community-Level Interaction Insights into Carbon Utilization and Element Cycling Functions of Hydrothermarchaeota in Hydrothermal Sediment.</title>
        <authorList>
            <person name="Zhou Z."/>
            <person name="Liu Y."/>
            <person name="Xu W."/>
            <person name="Pan J."/>
            <person name="Luo Z.H."/>
            <person name="Li M."/>
        </authorList>
    </citation>
    <scope>NUCLEOTIDE SEQUENCE [LARGE SCALE GENOMIC DNA]</scope>
    <source>
        <strain evidence="1">SpSt-1259</strain>
    </source>
</reference>
<accession>A0A7C2UL58</accession>